<accession>A0ABR8SMN9</accession>
<dbReference type="NCBIfam" id="NF045468">
    <property type="entry name" value="Opp5A_nikA"/>
    <property type="match status" value="1"/>
</dbReference>
<dbReference type="Pfam" id="PF00496">
    <property type="entry name" value="SBP_bac_5"/>
    <property type="match status" value="1"/>
</dbReference>
<evidence type="ECO:0000313" key="6">
    <source>
        <dbReference type="EMBL" id="MBD7964764.1"/>
    </source>
</evidence>
<dbReference type="Gene3D" id="3.40.190.10">
    <property type="entry name" value="Periplasmic binding protein-like II"/>
    <property type="match status" value="1"/>
</dbReference>
<proteinExistence type="inferred from homology"/>
<evidence type="ECO:0000259" key="5">
    <source>
        <dbReference type="Pfam" id="PF00496"/>
    </source>
</evidence>
<feature type="signal peptide" evidence="4">
    <location>
        <begin position="1"/>
        <end position="28"/>
    </location>
</feature>
<evidence type="ECO:0000313" key="7">
    <source>
        <dbReference type="Proteomes" id="UP000603641"/>
    </source>
</evidence>
<reference evidence="6 7" key="1">
    <citation type="submission" date="2020-08" db="EMBL/GenBank/DDBJ databases">
        <title>A Genomic Blueprint of the Chicken Gut Microbiome.</title>
        <authorList>
            <person name="Gilroy R."/>
            <person name="Ravi A."/>
            <person name="Getino M."/>
            <person name="Pursley I."/>
            <person name="Horton D.L."/>
            <person name="Alikhan N.-F."/>
            <person name="Baker D."/>
            <person name="Gharbi K."/>
            <person name="Hall N."/>
            <person name="Watson M."/>
            <person name="Adriaenssens E.M."/>
            <person name="Foster-Nyarko E."/>
            <person name="Jarju S."/>
            <person name="Secka A."/>
            <person name="Antonio M."/>
            <person name="Oren A."/>
            <person name="Chaudhuri R."/>
            <person name="La Ragione R.M."/>
            <person name="Hildebrand F."/>
            <person name="Pallen M.J."/>
        </authorList>
    </citation>
    <scope>NUCLEOTIDE SEQUENCE [LARGE SCALE GENOMIC DNA]</scope>
    <source>
        <strain evidence="6 7">Sa2CUA10</strain>
    </source>
</reference>
<comment type="caution">
    <text evidence="6">The sequence shown here is derived from an EMBL/GenBank/DDBJ whole genome shotgun (WGS) entry which is preliminary data.</text>
</comment>
<dbReference type="RefSeq" id="WP_191754022.1">
    <property type="nucleotide sequence ID" value="NZ_JACSQM010000004.1"/>
</dbReference>
<dbReference type="Gene3D" id="3.10.105.10">
    <property type="entry name" value="Dipeptide-binding Protein, Domain 3"/>
    <property type="match status" value="1"/>
</dbReference>
<evidence type="ECO:0000256" key="2">
    <source>
        <dbReference type="ARBA" id="ARBA00022448"/>
    </source>
</evidence>
<dbReference type="PROSITE" id="PS51257">
    <property type="entry name" value="PROKAR_LIPOPROTEIN"/>
    <property type="match status" value="1"/>
</dbReference>
<organism evidence="6 7">
    <name type="scientific">Fictibacillus norfolkensis</name>
    <dbReference type="NCBI Taxonomy" id="2762233"/>
    <lineage>
        <taxon>Bacteria</taxon>
        <taxon>Bacillati</taxon>
        <taxon>Bacillota</taxon>
        <taxon>Bacilli</taxon>
        <taxon>Bacillales</taxon>
        <taxon>Fictibacillaceae</taxon>
        <taxon>Fictibacillus</taxon>
    </lineage>
</organism>
<dbReference type="InterPro" id="IPR050035">
    <property type="entry name" value="NikA"/>
</dbReference>
<feature type="chain" id="PRO_5045996380" evidence="4">
    <location>
        <begin position="29"/>
        <end position="515"/>
    </location>
</feature>
<keyword evidence="7" id="KW-1185">Reference proteome</keyword>
<dbReference type="EMBL" id="JACSQM010000004">
    <property type="protein sequence ID" value="MBD7964764.1"/>
    <property type="molecule type" value="Genomic_DNA"/>
</dbReference>
<evidence type="ECO:0000256" key="3">
    <source>
        <dbReference type="ARBA" id="ARBA00022729"/>
    </source>
</evidence>
<sequence length="515" mass="57544">MRNYKNILVGMLCLVLVFIAGCSTTQNSSEKQEDKEKNVNMIFSFKAADLDPHTGFIPIRSGLTETLLKLDEKSNIEGWLAEKWETADNQKWVFDIRNDVKFQDGKKLDAESVKQSLERSIEANESLGDSLKIKSMEADGQTLTINTTEPYPALPSELVNPYTSIVNMDAAKKEGEEAFKNNPIGTGPFKVKEFKANQFVEVEKNANYWAGEPKLDSAMIKFNEDPNVRALALQSKEADVVYNLPAESLDAIKKDSKLSVESIPGLRAHFVLYNSQSENVKDLKIRQALDLLLDRKSVVKDIMQGNGLEANGPFNSTLPFGLDEEVSEMNVDKAKSLITQAGYKENAEGLMEKDGKPLTLELVTYKARPELPLIAQLLQSDASKAGIKIEIKTVENADTHLAENKDWDLATYSNNTSPRGDGSYFFNTAFTETGALNVGKINIPELNTLIEKLNRTTDLDERTKLTQDAAKVINKEVAHSYAVYPNIIIGMNKRIVNWEPTAEEYYILTHNMDVK</sequence>
<gene>
    <name evidence="6" type="ORF">H9648_11935</name>
</gene>
<keyword evidence="3 4" id="KW-0732">Signal</keyword>
<name>A0ABR8SMN9_9BACL</name>
<dbReference type="InterPro" id="IPR039424">
    <property type="entry name" value="SBP_5"/>
</dbReference>
<evidence type="ECO:0000256" key="4">
    <source>
        <dbReference type="SAM" id="SignalP"/>
    </source>
</evidence>
<comment type="similarity">
    <text evidence="1">Belongs to the bacterial solute-binding protein 5 family.</text>
</comment>
<dbReference type="Proteomes" id="UP000603641">
    <property type="component" value="Unassembled WGS sequence"/>
</dbReference>
<dbReference type="PANTHER" id="PTHR30290">
    <property type="entry name" value="PERIPLASMIC BINDING COMPONENT OF ABC TRANSPORTER"/>
    <property type="match status" value="1"/>
</dbReference>
<dbReference type="PANTHER" id="PTHR30290:SF9">
    <property type="entry name" value="OLIGOPEPTIDE-BINDING PROTEIN APPA"/>
    <property type="match status" value="1"/>
</dbReference>
<dbReference type="SUPFAM" id="SSF53850">
    <property type="entry name" value="Periplasmic binding protein-like II"/>
    <property type="match status" value="1"/>
</dbReference>
<keyword evidence="2" id="KW-0813">Transport</keyword>
<feature type="domain" description="Solute-binding protein family 5" evidence="5">
    <location>
        <begin position="76"/>
        <end position="435"/>
    </location>
</feature>
<dbReference type="PIRSF" id="PIRSF002741">
    <property type="entry name" value="MppA"/>
    <property type="match status" value="1"/>
</dbReference>
<evidence type="ECO:0000256" key="1">
    <source>
        <dbReference type="ARBA" id="ARBA00005695"/>
    </source>
</evidence>
<dbReference type="InterPro" id="IPR000914">
    <property type="entry name" value="SBP_5_dom"/>
</dbReference>
<dbReference type="InterPro" id="IPR030678">
    <property type="entry name" value="Peptide/Ni-bd"/>
</dbReference>
<dbReference type="CDD" id="cd08490">
    <property type="entry name" value="PBP2_NikA_DppA_OppA_like_3"/>
    <property type="match status" value="1"/>
</dbReference>
<protein>
    <submittedName>
        <fullName evidence="6">ABC transporter substrate-binding protein</fullName>
    </submittedName>
</protein>